<proteinExistence type="predicted"/>
<dbReference type="InterPro" id="IPR036291">
    <property type="entry name" value="NAD(P)-bd_dom_sf"/>
</dbReference>
<dbReference type="Pfam" id="PF00725">
    <property type="entry name" value="3HCDH"/>
    <property type="match status" value="1"/>
</dbReference>
<dbReference type="PIRSF" id="PIRSF000105">
    <property type="entry name" value="HCDH"/>
    <property type="match status" value="1"/>
</dbReference>
<dbReference type="PANTHER" id="PTHR48075">
    <property type="entry name" value="3-HYDROXYACYL-COA DEHYDROGENASE FAMILY PROTEIN"/>
    <property type="match status" value="1"/>
</dbReference>
<dbReference type="SUPFAM" id="SSF48179">
    <property type="entry name" value="6-phosphogluconate dehydrogenase C-terminal domain-like"/>
    <property type="match status" value="1"/>
</dbReference>
<feature type="domain" description="3-hydroxyacyl-CoA dehydrogenase NAD binding" evidence="5">
    <location>
        <begin position="9"/>
        <end position="180"/>
    </location>
</feature>
<protein>
    <submittedName>
        <fullName evidence="6">3-hydroxybutyryl-CoA dehydrogenase</fullName>
    </submittedName>
</protein>
<dbReference type="Proteomes" id="UP000011531">
    <property type="component" value="Unassembled WGS sequence"/>
</dbReference>
<evidence type="ECO:0000259" key="4">
    <source>
        <dbReference type="Pfam" id="PF00725"/>
    </source>
</evidence>
<organism evidence="6 7">
    <name type="scientific">Natronococcus jeotgali DSM 18795</name>
    <dbReference type="NCBI Taxonomy" id="1227498"/>
    <lineage>
        <taxon>Archaea</taxon>
        <taxon>Methanobacteriati</taxon>
        <taxon>Methanobacteriota</taxon>
        <taxon>Stenosarchaea group</taxon>
        <taxon>Halobacteria</taxon>
        <taxon>Halobacteriales</taxon>
        <taxon>Natrialbaceae</taxon>
        <taxon>Natronococcus</taxon>
    </lineage>
</organism>
<dbReference type="Gene3D" id="1.10.1040.10">
    <property type="entry name" value="N-(1-d-carboxylethyl)-l-norvaline Dehydrogenase, domain 2"/>
    <property type="match status" value="1"/>
</dbReference>
<feature type="binding site" evidence="3">
    <location>
        <position position="275"/>
    </location>
    <ligand>
        <name>NAD(+)</name>
        <dbReference type="ChEBI" id="CHEBI:57540"/>
    </ligand>
</feature>
<comment type="caution">
    <text evidence="6">The sequence shown here is derived from an EMBL/GenBank/DDBJ whole genome shotgun (WGS) entry which is preliminary data.</text>
</comment>
<dbReference type="GO" id="GO:0016616">
    <property type="term" value="F:oxidoreductase activity, acting on the CH-OH group of donors, NAD or NADP as acceptor"/>
    <property type="evidence" value="ECO:0007669"/>
    <property type="project" value="InterPro"/>
</dbReference>
<gene>
    <name evidence="6" type="ORF">C492_19529</name>
</gene>
<feature type="binding site" evidence="3">
    <location>
        <position position="36"/>
    </location>
    <ligand>
        <name>NAD(+)</name>
        <dbReference type="ChEBI" id="CHEBI:57540"/>
    </ligand>
</feature>
<dbReference type="RefSeq" id="WP_008426563.1">
    <property type="nucleotide sequence ID" value="NZ_AOIA01000158.1"/>
</dbReference>
<dbReference type="SUPFAM" id="SSF51735">
    <property type="entry name" value="NAD(P)-binding Rossmann-fold domains"/>
    <property type="match status" value="1"/>
</dbReference>
<feature type="domain" description="3-hydroxyacyl-CoA dehydrogenase C-terminal" evidence="4">
    <location>
        <begin position="188"/>
        <end position="283"/>
    </location>
</feature>
<evidence type="ECO:0000313" key="6">
    <source>
        <dbReference type="EMBL" id="ELY52356.1"/>
    </source>
</evidence>
<dbReference type="PANTHER" id="PTHR48075:SF5">
    <property type="entry name" value="3-HYDROXYBUTYRYL-COA DEHYDROGENASE"/>
    <property type="match status" value="1"/>
</dbReference>
<feature type="binding site" evidence="3">
    <location>
        <position position="94"/>
    </location>
    <ligand>
        <name>NAD(+)</name>
        <dbReference type="ChEBI" id="CHEBI:57540"/>
    </ligand>
</feature>
<dbReference type="EMBL" id="AOIA01000158">
    <property type="protein sequence ID" value="ELY52356.1"/>
    <property type="molecule type" value="Genomic_DNA"/>
</dbReference>
<dbReference type="FunFam" id="3.40.50.720:FF:000009">
    <property type="entry name" value="Fatty oxidation complex, alpha subunit"/>
    <property type="match status" value="1"/>
</dbReference>
<dbReference type="Pfam" id="PF02737">
    <property type="entry name" value="3HCDH_N"/>
    <property type="match status" value="1"/>
</dbReference>
<dbReference type="AlphaFoldDB" id="L9WT07"/>
<keyword evidence="1" id="KW-0560">Oxidoreductase</keyword>
<dbReference type="Gene3D" id="3.40.50.720">
    <property type="entry name" value="NAD(P)-binding Rossmann-like Domain"/>
    <property type="match status" value="1"/>
</dbReference>
<dbReference type="PATRIC" id="fig|1227498.3.peg.3852"/>
<dbReference type="InterPro" id="IPR006176">
    <property type="entry name" value="3-OHacyl-CoA_DH_NAD-bd"/>
</dbReference>
<feature type="binding site" evidence="3">
    <location>
        <position position="145"/>
    </location>
    <ligand>
        <name>NAD(+)</name>
        <dbReference type="ChEBI" id="CHEBI:57540"/>
    </ligand>
</feature>
<dbReference type="OrthoDB" id="51300at2157"/>
<evidence type="ECO:0000256" key="3">
    <source>
        <dbReference type="PIRSR" id="PIRSR000105-2"/>
    </source>
</evidence>
<feature type="site" description="Important for catalytic activity" evidence="2">
    <location>
        <position position="142"/>
    </location>
</feature>
<name>L9WT07_9EURY</name>
<keyword evidence="7" id="KW-1185">Reference proteome</keyword>
<evidence type="ECO:0000256" key="1">
    <source>
        <dbReference type="ARBA" id="ARBA00023002"/>
    </source>
</evidence>
<keyword evidence="3" id="KW-0520">NAD</keyword>
<dbReference type="InterPro" id="IPR013328">
    <property type="entry name" value="6PGD_dom2"/>
</dbReference>
<feature type="binding site" evidence="3">
    <location>
        <position position="121"/>
    </location>
    <ligand>
        <name>NAD(+)</name>
        <dbReference type="ChEBI" id="CHEBI:57540"/>
    </ligand>
</feature>
<feature type="binding site" evidence="3">
    <location>
        <position position="99"/>
    </location>
    <ligand>
        <name>NAD(+)</name>
        <dbReference type="ChEBI" id="CHEBI:57540"/>
    </ligand>
</feature>
<sequence length="284" mass="31246">MVRDQIDRIGVVGAGTMGSGIAQVAATTGYDVVLRDIEREFVESGFETIADSLGRLESRDALEEDPERIRGRIEGTTAIDELGDCDLVVEAALEEMDVKREIFAELERVCDEDVLLATNTSTLSITTIASELDRPERVIGLHFMNPVPIMEGVEVVVGEKTTDDATELAHDLAEKLDKTTWESDDKPGFVTNRILMPWINEGIRAYDEGVATKEDIDAGMELGTNVPMGPLTLADHIGLDICLHASETLHEELGDRYKPAYLLKRKVEAGDLGKKTGEGFYEYD</sequence>
<feature type="binding site" evidence="3">
    <location>
        <begin position="13"/>
        <end position="18"/>
    </location>
    <ligand>
        <name>NAD(+)</name>
        <dbReference type="ChEBI" id="CHEBI:57540"/>
    </ligand>
</feature>
<evidence type="ECO:0000259" key="5">
    <source>
        <dbReference type="Pfam" id="PF02737"/>
    </source>
</evidence>
<evidence type="ECO:0000256" key="2">
    <source>
        <dbReference type="PIRSR" id="PIRSR000105-1"/>
    </source>
</evidence>
<reference evidence="6 7" key="1">
    <citation type="journal article" date="2014" name="PLoS Genet.">
        <title>Phylogenetically driven sequencing of extremely halophilic archaea reveals strategies for static and dynamic osmo-response.</title>
        <authorList>
            <person name="Becker E.A."/>
            <person name="Seitzer P.M."/>
            <person name="Tritt A."/>
            <person name="Larsen D."/>
            <person name="Krusor M."/>
            <person name="Yao A.I."/>
            <person name="Wu D."/>
            <person name="Madern D."/>
            <person name="Eisen J.A."/>
            <person name="Darling A.E."/>
            <person name="Facciotti M.T."/>
        </authorList>
    </citation>
    <scope>NUCLEOTIDE SEQUENCE [LARGE SCALE GENOMIC DNA]</scope>
    <source>
        <strain evidence="6 7">DSM 18795</strain>
    </source>
</reference>
<dbReference type="GO" id="GO:0070403">
    <property type="term" value="F:NAD+ binding"/>
    <property type="evidence" value="ECO:0007669"/>
    <property type="project" value="InterPro"/>
</dbReference>
<dbReference type="GO" id="GO:0006631">
    <property type="term" value="P:fatty acid metabolic process"/>
    <property type="evidence" value="ECO:0007669"/>
    <property type="project" value="InterPro"/>
</dbReference>
<dbReference type="InterPro" id="IPR022694">
    <property type="entry name" value="3-OHacyl-CoA_DH"/>
</dbReference>
<dbReference type="InterPro" id="IPR008927">
    <property type="entry name" value="6-PGluconate_DH-like_C_sf"/>
</dbReference>
<accession>L9WT07</accession>
<dbReference type="InterPro" id="IPR006108">
    <property type="entry name" value="3HC_DH_C"/>
</dbReference>
<evidence type="ECO:0000313" key="7">
    <source>
        <dbReference type="Proteomes" id="UP000011531"/>
    </source>
</evidence>
<dbReference type="STRING" id="1227498.C492_19529"/>